<keyword evidence="14" id="KW-0540">Nuclease</keyword>
<dbReference type="InterPro" id="IPR011257">
    <property type="entry name" value="DNA_glycosylase"/>
</dbReference>
<dbReference type="FunFam" id="1.10.340.30:FF:000001">
    <property type="entry name" value="Endonuclease III"/>
    <property type="match status" value="1"/>
</dbReference>
<evidence type="ECO:0000256" key="5">
    <source>
        <dbReference type="ARBA" id="ARBA00022801"/>
    </source>
</evidence>
<feature type="binding site" evidence="12">
    <location>
        <position position="213"/>
    </location>
    <ligand>
        <name>[4Fe-4S] cluster</name>
        <dbReference type="ChEBI" id="CHEBI:49883"/>
    </ligand>
</feature>
<dbReference type="Pfam" id="PF10576">
    <property type="entry name" value="EndIII_4Fe-2S"/>
    <property type="match status" value="1"/>
</dbReference>
<evidence type="ECO:0000256" key="2">
    <source>
        <dbReference type="ARBA" id="ARBA00022485"/>
    </source>
</evidence>
<dbReference type="GO" id="GO:0006285">
    <property type="term" value="P:base-excision repair, AP site formation"/>
    <property type="evidence" value="ECO:0007669"/>
    <property type="project" value="TreeGrafter"/>
</dbReference>
<keyword evidence="5 12" id="KW-0378">Hydrolase</keyword>
<dbReference type="GO" id="GO:0003677">
    <property type="term" value="F:DNA binding"/>
    <property type="evidence" value="ECO:0007669"/>
    <property type="project" value="UniProtKB-UniRule"/>
</dbReference>
<dbReference type="Gene3D" id="1.10.1670.10">
    <property type="entry name" value="Helix-hairpin-Helix base-excision DNA repair enzymes (C-terminal)"/>
    <property type="match status" value="1"/>
</dbReference>
<dbReference type="Gene3D" id="1.10.340.30">
    <property type="entry name" value="Hypothetical protein, domain 2"/>
    <property type="match status" value="1"/>
</dbReference>
<sequence>MTPYSGPAPCSQEQVQAIIKTLHDLYPNARYDLDFSTPLEMLVATILAAQCTDERVNAVTRELFKKYHTAADYANTPQEELEQDIKSITFFRNKARSIRAACQYMLDHYHGEVPQTIKELVKMPGIARKTANVILGNAFGISEGFIVDTHVARLSGRFGWSKQSDINKIEQDLMRIIPRDAWLGLAFRMIYHGRAICKARKPLCDQCQLAAYCPSAFTVEK</sequence>
<evidence type="ECO:0000256" key="1">
    <source>
        <dbReference type="ARBA" id="ARBA00008343"/>
    </source>
</evidence>
<dbReference type="EC" id="4.2.99.18" evidence="12"/>
<dbReference type="GO" id="GO:0046872">
    <property type="term" value="F:metal ion binding"/>
    <property type="evidence" value="ECO:0007669"/>
    <property type="project" value="UniProtKB-KW"/>
</dbReference>
<organism evidence="14">
    <name type="scientific">Thermosporothrix sp. COM3</name>
    <dbReference type="NCBI Taxonomy" id="2490863"/>
    <lineage>
        <taxon>Bacteria</taxon>
        <taxon>Bacillati</taxon>
        <taxon>Chloroflexota</taxon>
        <taxon>Ktedonobacteria</taxon>
        <taxon>Ktedonobacterales</taxon>
        <taxon>Thermosporotrichaceae</taxon>
        <taxon>Thermosporothrix</taxon>
    </lineage>
</organism>
<keyword evidence="10 12" id="KW-0456">Lyase</keyword>
<dbReference type="PROSITE" id="PS00764">
    <property type="entry name" value="ENDONUCLEASE_III_1"/>
    <property type="match status" value="1"/>
</dbReference>
<dbReference type="GO" id="GO:0051539">
    <property type="term" value="F:4 iron, 4 sulfur cluster binding"/>
    <property type="evidence" value="ECO:0007669"/>
    <property type="project" value="UniProtKB-UniRule"/>
</dbReference>
<comment type="similarity">
    <text evidence="1 12">Belongs to the Nth/MutY family.</text>
</comment>
<dbReference type="GO" id="GO:0019104">
    <property type="term" value="F:DNA N-glycosylase activity"/>
    <property type="evidence" value="ECO:0007669"/>
    <property type="project" value="UniProtKB-UniRule"/>
</dbReference>
<evidence type="ECO:0000256" key="4">
    <source>
        <dbReference type="ARBA" id="ARBA00022763"/>
    </source>
</evidence>
<keyword evidence="7 12" id="KW-0411">Iron-sulfur</keyword>
<dbReference type="AlphaFoldDB" id="A0A455SBF8"/>
<dbReference type="InterPro" id="IPR005759">
    <property type="entry name" value="Nth"/>
</dbReference>
<keyword evidence="9 12" id="KW-0234">DNA repair</keyword>
<keyword evidence="3 12" id="KW-0479">Metal-binding</keyword>
<dbReference type="InterPro" id="IPR003265">
    <property type="entry name" value="HhH-GPD_domain"/>
</dbReference>
<gene>
    <name evidence="14" type="primary">nth_1</name>
    <name evidence="12" type="synonym">nth</name>
    <name evidence="14" type="ORF">KTC_05480</name>
</gene>
<keyword evidence="14" id="KW-0255">Endonuclease</keyword>
<dbReference type="SMART" id="SM00478">
    <property type="entry name" value="ENDO3c"/>
    <property type="match status" value="1"/>
</dbReference>
<evidence type="ECO:0000313" key="14">
    <source>
        <dbReference type="EMBL" id="BBH85797.1"/>
    </source>
</evidence>
<comment type="catalytic activity">
    <reaction evidence="12">
        <text>2'-deoxyribonucleotide-(2'-deoxyribose 5'-phosphate)-2'-deoxyribonucleotide-DNA = a 3'-end 2'-deoxyribonucleotide-(2,3-dehydro-2,3-deoxyribose 5'-phosphate)-DNA + a 5'-end 5'-phospho-2'-deoxyribonucleoside-DNA + H(+)</text>
        <dbReference type="Rhea" id="RHEA:66592"/>
        <dbReference type="Rhea" id="RHEA-COMP:13180"/>
        <dbReference type="Rhea" id="RHEA-COMP:16897"/>
        <dbReference type="Rhea" id="RHEA-COMP:17067"/>
        <dbReference type="ChEBI" id="CHEBI:15378"/>
        <dbReference type="ChEBI" id="CHEBI:136412"/>
        <dbReference type="ChEBI" id="CHEBI:157695"/>
        <dbReference type="ChEBI" id="CHEBI:167181"/>
        <dbReference type="EC" id="4.2.99.18"/>
    </reaction>
</comment>
<evidence type="ECO:0000256" key="6">
    <source>
        <dbReference type="ARBA" id="ARBA00023004"/>
    </source>
</evidence>
<dbReference type="CDD" id="cd00056">
    <property type="entry name" value="ENDO3c"/>
    <property type="match status" value="1"/>
</dbReference>
<dbReference type="InterPro" id="IPR023170">
    <property type="entry name" value="HhH_base_excis_C"/>
</dbReference>
<protein>
    <recommendedName>
        <fullName evidence="12">Endonuclease III</fullName>
        <ecNumber evidence="12">4.2.99.18</ecNumber>
    </recommendedName>
    <alternativeName>
        <fullName evidence="12">DNA-(apurinic or apyrimidinic site) lyase</fullName>
    </alternativeName>
</protein>
<feature type="domain" description="HhH-GPD" evidence="13">
    <location>
        <begin position="47"/>
        <end position="195"/>
    </location>
</feature>
<evidence type="ECO:0000256" key="12">
    <source>
        <dbReference type="HAMAP-Rule" id="MF_00942"/>
    </source>
</evidence>
<proteinExistence type="inferred from homology"/>
<keyword evidence="8 12" id="KW-0238">DNA-binding</keyword>
<evidence type="ECO:0000256" key="7">
    <source>
        <dbReference type="ARBA" id="ARBA00023014"/>
    </source>
</evidence>
<dbReference type="SMART" id="SM00525">
    <property type="entry name" value="FES"/>
    <property type="match status" value="1"/>
</dbReference>
<name>A0A455SBF8_9CHLR</name>
<evidence type="ECO:0000256" key="8">
    <source>
        <dbReference type="ARBA" id="ARBA00023125"/>
    </source>
</evidence>
<dbReference type="InterPro" id="IPR003651">
    <property type="entry name" value="Endonuclease3_FeS-loop_motif"/>
</dbReference>
<dbReference type="GO" id="GO:0140078">
    <property type="term" value="F:class I DNA-(apurinic or apyrimidinic site) endonuclease activity"/>
    <property type="evidence" value="ECO:0007669"/>
    <property type="project" value="UniProtKB-EC"/>
</dbReference>
<reference evidence="14" key="1">
    <citation type="submission" date="2018-12" db="EMBL/GenBank/DDBJ databases">
        <title>Novel natural products biosynthetic potential of the class Ktedonobacteria.</title>
        <authorList>
            <person name="Zheng Y."/>
            <person name="Saitou A."/>
            <person name="Wang C.M."/>
            <person name="Toyoda A."/>
            <person name="Minakuchi Y."/>
            <person name="Sekiguchi Y."/>
            <person name="Ueda K."/>
            <person name="Takano H."/>
            <person name="Sakai Y."/>
            <person name="Yokota A."/>
            <person name="Yabe S."/>
        </authorList>
    </citation>
    <scope>NUCLEOTIDE SEQUENCE</scope>
    <source>
        <strain evidence="14">COM3</strain>
    </source>
</reference>
<dbReference type="PANTHER" id="PTHR10359">
    <property type="entry name" value="A/G-SPECIFIC ADENINE GLYCOSYLASE/ENDONUCLEASE III"/>
    <property type="match status" value="1"/>
</dbReference>
<keyword evidence="11 12" id="KW-0326">Glycosidase</keyword>
<dbReference type="Pfam" id="PF00730">
    <property type="entry name" value="HhH-GPD"/>
    <property type="match status" value="1"/>
</dbReference>
<keyword evidence="4 12" id="KW-0227">DNA damage</keyword>
<evidence type="ECO:0000256" key="9">
    <source>
        <dbReference type="ARBA" id="ARBA00023204"/>
    </source>
</evidence>
<comment type="function">
    <text evidence="12">DNA repair enzyme that has both DNA N-glycosylase activity and AP-lyase activity. The DNA N-glycosylase activity releases various damaged pyrimidines from DNA by cleaving the N-glycosidic bond, leaving an AP (apurinic/apyrimidinic) site. The AP-lyase activity cleaves the phosphodiester bond 3' to the AP site by a beta-elimination, leaving a 3'-terminal unsaturated sugar and a product with a terminal 5'-phosphate.</text>
</comment>
<dbReference type="PIRSF" id="PIRSF001435">
    <property type="entry name" value="Nth"/>
    <property type="match status" value="1"/>
</dbReference>
<keyword evidence="2 12" id="KW-0004">4Fe-4S</keyword>
<dbReference type="FunFam" id="1.10.1670.10:FF:000001">
    <property type="entry name" value="Endonuclease III"/>
    <property type="match status" value="1"/>
</dbReference>
<accession>A0A455SBF8</accession>
<keyword evidence="6 12" id="KW-0408">Iron</keyword>
<comment type="cofactor">
    <cofactor evidence="12">
        <name>[4Fe-4S] cluster</name>
        <dbReference type="ChEBI" id="CHEBI:49883"/>
    </cofactor>
    <text evidence="12">Binds 1 [4Fe-4S] cluster.</text>
</comment>
<feature type="binding site" evidence="12">
    <location>
        <position position="204"/>
    </location>
    <ligand>
        <name>[4Fe-4S] cluster</name>
        <dbReference type="ChEBI" id="CHEBI:49883"/>
    </ligand>
</feature>
<evidence type="ECO:0000259" key="13">
    <source>
        <dbReference type="SMART" id="SM00478"/>
    </source>
</evidence>
<dbReference type="EMBL" id="AP019376">
    <property type="protein sequence ID" value="BBH85797.1"/>
    <property type="molecule type" value="Genomic_DNA"/>
</dbReference>
<dbReference type="NCBIfam" id="TIGR01083">
    <property type="entry name" value="nth"/>
    <property type="match status" value="1"/>
</dbReference>
<feature type="binding site" evidence="12">
    <location>
        <position position="207"/>
    </location>
    <ligand>
        <name>[4Fe-4S] cluster</name>
        <dbReference type="ChEBI" id="CHEBI:49883"/>
    </ligand>
</feature>
<dbReference type="HAMAP" id="MF_00942">
    <property type="entry name" value="Nth"/>
    <property type="match status" value="1"/>
</dbReference>
<dbReference type="SUPFAM" id="SSF48150">
    <property type="entry name" value="DNA-glycosylase"/>
    <property type="match status" value="1"/>
</dbReference>
<evidence type="ECO:0000256" key="3">
    <source>
        <dbReference type="ARBA" id="ARBA00022723"/>
    </source>
</evidence>
<dbReference type="InterPro" id="IPR004035">
    <property type="entry name" value="Endouclease-III_FeS-bd_BS"/>
</dbReference>
<feature type="binding site" evidence="12">
    <location>
        <position position="197"/>
    </location>
    <ligand>
        <name>[4Fe-4S] cluster</name>
        <dbReference type="ChEBI" id="CHEBI:49883"/>
    </ligand>
</feature>
<evidence type="ECO:0000256" key="11">
    <source>
        <dbReference type="ARBA" id="ARBA00023295"/>
    </source>
</evidence>
<evidence type="ECO:0000256" key="10">
    <source>
        <dbReference type="ARBA" id="ARBA00023239"/>
    </source>
</evidence>
<dbReference type="PANTHER" id="PTHR10359:SF18">
    <property type="entry name" value="ENDONUCLEASE III"/>
    <property type="match status" value="1"/>
</dbReference>